<evidence type="ECO:0000313" key="6">
    <source>
        <dbReference type="EMBL" id="TKR60254.1"/>
    </source>
</evidence>
<reference evidence="6 7" key="1">
    <citation type="journal article" date="2015" name="Genome Biol.">
        <title>Comparative genomics of Steinernema reveals deeply conserved gene regulatory networks.</title>
        <authorList>
            <person name="Dillman A.R."/>
            <person name="Macchietto M."/>
            <person name="Porter C.F."/>
            <person name="Rogers A."/>
            <person name="Williams B."/>
            <person name="Antoshechkin I."/>
            <person name="Lee M.M."/>
            <person name="Goodwin Z."/>
            <person name="Lu X."/>
            <person name="Lewis E.E."/>
            <person name="Goodrich-Blair H."/>
            <person name="Stock S.P."/>
            <person name="Adams B.J."/>
            <person name="Sternberg P.W."/>
            <person name="Mortazavi A."/>
        </authorList>
    </citation>
    <scope>NUCLEOTIDE SEQUENCE [LARGE SCALE GENOMIC DNA]</scope>
    <source>
        <strain evidence="6 7">ALL</strain>
    </source>
</reference>
<keyword evidence="7" id="KW-1185">Reference proteome</keyword>
<evidence type="ECO:0000256" key="2">
    <source>
        <dbReference type="ARBA" id="ARBA00023015"/>
    </source>
</evidence>
<evidence type="ECO:0000256" key="1">
    <source>
        <dbReference type="ARBA" id="ARBA00004123"/>
    </source>
</evidence>
<keyword evidence="4" id="KW-0539">Nucleus</keyword>
<feature type="region of interest" description="Disordered" evidence="5">
    <location>
        <begin position="1"/>
        <end position="25"/>
    </location>
</feature>
<evidence type="ECO:0000313" key="7">
    <source>
        <dbReference type="Proteomes" id="UP000298663"/>
    </source>
</evidence>
<accession>A0A4U5LVR5</accession>
<dbReference type="Proteomes" id="UP000298663">
    <property type="component" value="Unassembled WGS sequence"/>
</dbReference>
<dbReference type="Pfam" id="PF02269">
    <property type="entry name" value="TFIID-18kDa"/>
    <property type="match status" value="1"/>
</dbReference>
<keyword evidence="2" id="KW-0805">Transcription regulation</keyword>
<dbReference type="GO" id="GO:0005634">
    <property type="term" value="C:nucleus"/>
    <property type="evidence" value="ECO:0007669"/>
    <property type="project" value="UniProtKB-SubCell"/>
</dbReference>
<dbReference type="InterPro" id="IPR003195">
    <property type="entry name" value="TFIID_TAF13"/>
</dbReference>
<keyword evidence="3" id="KW-0804">Transcription</keyword>
<reference evidence="6 7" key="2">
    <citation type="journal article" date="2019" name="G3 (Bethesda)">
        <title>Hybrid Assembly of the Genome of the Entomopathogenic Nematode Steinernema carpocapsae Identifies the X-Chromosome.</title>
        <authorList>
            <person name="Serra L."/>
            <person name="Macchietto M."/>
            <person name="Macias-Munoz A."/>
            <person name="McGill C.J."/>
            <person name="Rodriguez I.M."/>
            <person name="Rodriguez B."/>
            <person name="Murad R."/>
            <person name="Mortazavi A."/>
        </authorList>
    </citation>
    <scope>NUCLEOTIDE SEQUENCE [LARGE SCALE GENOMIC DNA]</scope>
    <source>
        <strain evidence="6 7">ALL</strain>
    </source>
</reference>
<comment type="subcellular location">
    <subcellularLocation>
        <location evidence="1">Nucleus</location>
    </subcellularLocation>
</comment>
<evidence type="ECO:0000256" key="3">
    <source>
        <dbReference type="ARBA" id="ARBA00023163"/>
    </source>
</evidence>
<dbReference type="GO" id="GO:0006366">
    <property type="term" value="P:transcription by RNA polymerase II"/>
    <property type="evidence" value="ECO:0007669"/>
    <property type="project" value="InterPro"/>
</dbReference>
<proteinExistence type="predicted"/>
<dbReference type="STRING" id="34508.A0A4U5LVR5"/>
<protein>
    <recommendedName>
        <fullName evidence="8">Transcription initiation factor TFIID subunit 13</fullName>
    </recommendedName>
</protein>
<comment type="caution">
    <text evidence="6">The sequence shown here is derived from an EMBL/GenBank/DDBJ whole genome shotgun (WGS) entry which is preliminary data.</text>
</comment>
<dbReference type="AlphaFoldDB" id="A0A4U5LVR5"/>
<organism evidence="6 7">
    <name type="scientific">Steinernema carpocapsae</name>
    <name type="common">Entomopathogenic nematode</name>
    <dbReference type="NCBI Taxonomy" id="34508"/>
    <lineage>
        <taxon>Eukaryota</taxon>
        <taxon>Metazoa</taxon>
        <taxon>Ecdysozoa</taxon>
        <taxon>Nematoda</taxon>
        <taxon>Chromadorea</taxon>
        <taxon>Rhabditida</taxon>
        <taxon>Tylenchina</taxon>
        <taxon>Panagrolaimomorpha</taxon>
        <taxon>Strongyloidoidea</taxon>
        <taxon>Steinernematidae</taxon>
        <taxon>Steinernema</taxon>
    </lineage>
</organism>
<gene>
    <name evidence="6" type="ORF">L596_027530</name>
</gene>
<evidence type="ECO:0000256" key="4">
    <source>
        <dbReference type="ARBA" id="ARBA00023242"/>
    </source>
</evidence>
<name>A0A4U5LVR5_STECR</name>
<dbReference type="OrthoDB" id="10266074at2759"/>
<evidence type="ECO:0008006" key="8">
    <source>
        <dbReference type="Google" id="ProtNLM"/>
    </source>
</evidence>
<dbReference type="EMBL" id="AZBU02000011">
    <property type="protein sequence ID" value="TKR60254.1"/>
    <property type="molecule type" value="Genomic_DNA"/>
</dbReference>
<evidence type="ECO:0000256" key="5">
    <source>
        <dbReference type="SAM" id="MobiDB-lite"/>
    </source>
</evidence>
<sequence>MEDDQISKSPEGLGSNGASYPEGIVDDGDSFRVFVYHILTTYDPKPSEELINAAEHYLKIYLETFVQKAIKVGRPGKLTLEEIYYLVRRDAVRFERIKELLENQQQIKDSKKMLKPPENPEDQ</sequence>